<accession>A0A9W8ACF5</accession>
<proteinExistence type="predicted"/>
<dbReference type="PANTHER" id="PTHR33741">
    <property type="entry name" value="TRANSMEMBRANE PROTEIN DDB_G0269096-RELATED"/>
    <property type="match status" value="1"/>
</dbReference>
<dbReference type="AlphaFoldDB" id="A0A9W8ACF5"/>
<gene>
    <name evidence="4" type="ORF">IWQ60_005068</name>
</gene>
<evidence type="ECO:0000256" key="1">
    <source>
        <dbReference type="SAM" id="MobiDB-lite"/>
    </source>
</evidence>
<evidence type="ECO:0000313" key="4">
    <source>
        <dbReference type="EMBL" id="KAJ1924621.1"/>
    </source>
</evidence>
<keyword evidence="5" id="KW-1185">Reference proteome</keyword>
<reference evidence="4" key="1">
    <citation type="submission" date="2022-07" db="EMBL/GenBank/DDBJ databases">
        <title>Phylogenomic reconstructions and comparative analyses of Kickxellomycotina fungi.</title>
        <authorList>
            <person name="Reynolds N.K."/>
            <person name="Stajich J.E."/>
            <person name="Barry K."/>
            <person name="Grigoriev I.V."/>
            <person name="Crous P."/>
            <person name="Smith M.E."/>
        </authorList>
    </citation>
    <scope>NUCLEOTIDE SEQUENCE</scope>
    <source>
        <strain evidence="4">RSA 861</strain>
    </source>
</reference>
<protein>
    <recommendedName>
        <fullName evidence="3">HPP transmembrane region domain-containing protein</fullName>
    </recommendedName>
</protein>
<dbReference type="OrthoDB" id="2016548at2759"/>
<dbReference type="InterPro" id="IPR058581">
    <property type="entry name" value="TM_HPP"/>
</dbReference>
<sequence>MPGWLPALCRLPRRPLAPPASQPLPYYRDYLIRMRGHHKHPAPPRPPRTWVIHVWSFLAAFIATAILALPTYLSNYFTAHNIPLIIGSFGATAVLLYGSIDSPLAQPRNLVLGHLSSALWGVIINTIFTAAVTDPEPLRWLSCSLAVSGSIVIMQILGSVHPPGGATALIAVSGGPVIYDLGFLYLAVPVLLGVVVMLAVALIFNNIQRHYPVYWWKKKNQVVAVPARPPTSLEKSEDEDDGAATVGQSAADESPRPSPRPALAEPPLAALQWVNTNESWADPQLAVLEQTMQQLRAENQRLLTLLEHQGSQSSATIV</sequence>
<evidence type="ECO:0000313" key="5">
    <source>
        <dbReference type="Proteomes" id="UP001150569"/>
    </source>
</evidence>
<dbReference type="PANTHER" id="PTHR33741:SF5">
    <property type="entry name" value="TRANSMEMBRANE PROTEIN DDB_G0269096-RELATED"/>
    <property type="match status" value="1"/>
</dbReference>
<dbReference type="Pfam" id="PF04982">
    <property type="entry name" value="TM_HPP"/>
    <property type="match status" value="1"/>
</dbReference>
<keyword evidence="2" id="KW-0472">Membrane</keyword>
<feature type="transmembrane region" description="Helical" evidence="2">
    <location>
        <begin position="112"/>
        <end position="133"/>
    </location>
</feature>
<comment type="caution">
    <text evidence="4">The sequence shown here is derived from an EMBL/GenBank/DDBJ whole genome shotgun (WGS) entry which is preliminary data.</text>
</comment>
<organism evidence="4 5">
    <name type="scientific">Tieghemiomyces parasiticus</name>
    <dbReference type="NCBI Taxonomy" id="78921"/>
    <lineage>
        <taxon>Eukaryota</taxon>
        <taxon>Fungi</taxon>
        <taxon>Fungi incertae sedis</taxon>
        <taxon>Zoopagomycota</taxon>
        <taxon>Kickxellomycotina</taxon>
        <taxon>Dimargaritomycetes</taxon>
        <taxon>Dimargaritales</taxon>
        <taxon>Dimargaritaceae</taxon>
        <taxon>Tieghemiomyces</taxon>
    </lineage>
</organism>
<name>A0A9W8ACF5_9FUNG</name>
<keyword evidence="2" id="KW-0812">Transmembrane</keyword>
<feature type="transmembrane region" description="Helical" evidence="2">
    <location>
        <begin position="50"/>
        <end position="69"/>
    </location>
</feature>
<dbReference type="Proteomes" id="UP001150569">
    <property type="component" value="Unassembled WGS sequence"/>
</dbReference>
<feature type="domain" description="HPP transmembrane region" evidence="3">
    <location>
        <begin position="48"/>
        <end position="212"/>
    </location>
</feature>
<feature type="region of interest" description="Disordered" evidence="1">
    <location>
        <begin position="227"/>
        <end position="262"/>
    </location>
</feature>
<dbReference type="InterPro" id="IPR007065">
    <property type="entry name" value="HPP"/>
</dbReference>
<dbReference type="EMBL" id="JANBPT010000262">
    <property type="protein sequence ID" value="KAJ1924621.1"/>
    <property type="molecule type" value="Genomic_DNA"/>
</dbReference>
<keyword evidence="2" id="KW-1133">Transmembrane helix</keyword>
<feature type="transmembrane region" description="Helical" evidence="2">
    <location>
        <begin position="181"/>
        <end position="204"/>
    </location>
</feature>
<evidence type="ECO:0000256" key="2">
    <source>
        <dbReference type="SAM" id="Phobius"/>
    </source>
</evidence>
<feature type="transmembrane region" description="Helical" evidence="2">
    <location>
        <begin position="81"/>
        <end position="100"/>
    </location>
</feature>
<evidence type="ECO:0000259" key="3">
    <source>
        <dbReference type="Pfam" id="PF04982"/>
    </source>
</evidence>